<evidence type="ECO:0000313" key="2">
    <source>
        <dbReference type="Proteomes" id="UP000054196"/>
    </source>
</evidence>
<dbReference type="AlphaFoldDB" id="R7RZ64"/>
<reference evidence="2" key="1">
    <citation type="journal article" date="2012" name="Science">
        <title>The Paleozoic origin of enzymatic lignin decomposition reconstructed from 31 fungal genomes.</title>
        <authorList>
            <person name="Floudas D."/>
            <person name="Binder M."/>
            <person name="Riley R."/>
            <person name="Barry K."/>
            <person name="Blanchette R.A."/>
            <person name="Henrissat B."/>
            <person name="Martinez A.T."/>
            <person name="Otillar R."/>
            <person name="Spatafora J.W."/>
            <person name="Yadav J.S."/>
            <person name="Aerts A."/>
            <person name="Benoit I."/>
            <person name="Boyd A."/>
            <person name="Carlson A."/>
            <person name="Copeland A."/>
            <person name="Coutinho P.M."/>
            <person name="de Vries R.P."/>
            <person name="Ferreira P."/>
            <person name="Findley K."/>
            <person name="Foster B."/>
            <person name="Gaskell J."/>
            <person name="Glotzer D."/>
            <person name="Gorecki P."/>
            <person name="Heitman J."/>
            <person name="Hesse C."/>
            <person name="Hori C."/>
            <person name="Igarashi K."/>
            <person name="Jurgens J.A."/>
            <person name="Kallen N."/>
            <person name="Kersten P."/>
            <person name="Kohler A."/>
            <person name="Kuees U."/>
            <person name="Kumar T.K.A."/>
            <person name="Kuo A."/>
            <person name="LaButti K."/>
            <person name="Larrondo L.F."/>
            <person name="Lindquist E."/>
            <person name="Ling A."/>
            <person name="Lombard V."/>
            <person name="Lucas S."/>
            <person name="Lundell T."/>
            <person name="Martin R."/>
            <person name="McLaughlin D.J."/>
            <person name="Morgenstern I."/>
            <person name="Morin E."/>
            <person name="Murat C."/>
            <person name="Nagy L.G."/>
            <person name="Nolan M."/>
            <person name="Ohm R.A."/>
            <person name="Patyshakuliyeva A."/>
            <person name="Rokas A."/>
            <person name="Ruiz-Duenas F.J."/>
            <person name="Sabat G."/>
            <person name="Salamov A."/>
            <person name="Samejima M."/>
            <person name="Schmutz J."/>
            <person name="Slot J.C."/>
            <person name="St John F."/>
            <person name="Stenlid J."/>
            <person name="Sun H."/>
            <person name="Sun S."/>
            <person name="Syed K."/>
            <person name="Tsang A."/>
            <person name="Wiebenga A."/>
            <person name="Young D."/>
            <person name="Pisabarro A."/>
            <person name="Eastwood D.C."/>
            <person name="Martin F."/>
            <person name="Cullen D."/>
            <person name="Grigoriev I.V."/>
            <person name="Hibbett D.S."/>
        </authorList>
    </citation>
    <scope>NUCLEOTIDE SEQUENCE [LARGE SCALE GENOMIC DNA]</scope>
    <source>
        <strain evidence="2">HHB-11173 SS5</strain>
    </source>
</reference>
<dbReference type="RefSeq" id="XP_007389355.1">
    <property type="nucleotide sequence ID" value="XM_007389293.1"/>
</dbReference>
<dbReference type="Proteomes" id="UP000054196">
    <property type="component" value="Unassembled WGS sequence"/>
</dbReference>
<evidence type="ECO:0000313" key="1">
    <source>
        <dbReference type="EMBL" id="EIN03415.1"/>
    </source>
</evidence>
<dbReference type="Gene3D" id="3.80.10.10">
    <property type="entry name" value="Ribonuclease Inhibitor"/>
    <property type="match status" value="1"/>
</dbReference>
<accession>R7RZ64</accession>
<dbReference type="SUPFAM" id="SSF52047">
    <property type="entry name" value="RNI-like"/>
    <property type="match status" value="1"/>
</dbReference>
<proteinExistence type="predicted"/>
<keyword evidence="2" id="KW-1185">Reference proteome</keyword>
<dbReference type="InterPro" id="IPR032675">
    <property type="entry name" value="LRR_dom_sf"/>
</dbReference>
<sequence length="357" mass="39738">MLDGLKEGLFPRLRYLDFHTTCLHPDCSMLFITSRLAHLRITSIALHWDKVQQLLRTLVDLASPQLLSLNLSAPEVGPPALILLSQLYSLHELSVHEVVAGDGTNTLLEALRRLWNMPSIVKLVLYVHSSVITLRSPARGFPPHEALPIVSEQLYCGNLSALCTLLQLAPPARDLCISPKPYPTLEDWNRTIEAAFRRPALHALRIGQEAEQLRSYPAAIMLQMPRFEELTVLCISVGLDWTDHVVDHVARSCPAATHIDLLERSGSNFRTFQALTCQAIVSFAMHCKRLQTLSIAIPSASEPSSSSVADLPLDLEPNTSLVELDLCQRLSGRETHGRHKPLVTLLKTLFQNLVTLK</sequence>
<protein>
    <recommendedName>
        <fullName evidence="3">F-box domain-containing protein</fullName>
    </recommendedName>
</protein>
<dbReference type="EMBL" id="JH687570">
    <property type="protein sequence ID" value="EIN03415.1"/>
    <property type="molecule type" value="Genomic_DNA"/>
</dbReference>
<dbReference type="HOGENOM" id="CLU_776444_0_0_1"/>
<dbReference type="KEGG" id="psq:PUNSTDRAFT_139568"/>
<organism evidence="1 2">
    <name type="scientific">Punctularia strigosozonata (strain HHB-11173)</name>
    <name type="common">White-rot fungus</name>
    <dbReference type="NCBI Taxonomy" id="741275"/>
    <lineage>
        <taxon>Eukaryota</taxon>
        <taxon>Fungi</taxon>
        <taxon>Dikarya</taxon>
        <taxon>Basidiomycota</taxon>
        <taxon>Agaricomycotina</taxon>
        <taxon>Agaricomycetes</taxon>
        <taxon>Corticiales</taxon>
        <taxon>Punctulariaceae</taxon>
        <taxon>Punctularia</taxon>
    </lineage>
</organism>
<dbReference type="GeneID" id="18880354"/>
<name>R7RZ64_PUNST</name>
<evidence type="ECO:0008006" key="3">
    <source>
        <dbReference type="Google" id="ProtNLM"/>
    </source>
</evidence>
<gene>
    <name evidence="1" type="ORF">PUNSTDRAFT_139568</name>
</gene>